<dbReference type="RefSeq" id="WP_144198004.1">
    <property type="nucleotide sequence ID" value="NZ_VCIZ01000006.1"/>
</dbReference>
<reference evidence="3 4" key="1">
    <citation type="submission" date="2019-05" db="EMBL/GenBank/DDBJ databases">
        <title>Whole genome sequence analysis of Cupriavidus campinensis S14E4C strain.</title>
        <authorList>
            <person name="Abbaszade G."/>
            <person name="Szabo A."/>
            <person name="Toumi M."/>
            <person name="Toth E."/>
        </authorList>
    </citation>
    <scope>NUCLEOTIDE SEQUENCE [LARGE SCALE GENOMIC DNA]</scope>
    <source>
        <strain evidence="3 4">S14E4C</strain>
    </source>
</reference>
<dbReference type="PANTHER" id="PTHR12526:SF630">
    <property type="entry name" value="GLYCOSYLTRANSFERASE"/>
    <property type="match status" value="1"/>
</dbReference>
<name>A0ABY3EN90_9BURK</name>
<accession>A0ABY3EN90</accession>
<evidence type="ECO:0000259" key="1">
    <source>
        <dbReference type="Pfam" id="PF00534"/>
    </source>
</evidence>
<dbReference type="InterPro" id="IPR001296">
    <property type="entry name" value="Glyco_trans_1"/>
</dbReference>
<dbReference type="InterPro" id="IPR028098">
    <property type="entry name" value="Glyco_trans_4-like_N"/>
</dbReference>
<evidence type="ECO:0000313" key="3">
    <source>
        <dbReference type="EMBL" id="TSP12421.1"/>
    </source>
</evidence>
<evidence type="ECO:0000259" key="2">
    <source>
        <dbReference type="Pfam" id="PF13439"/>
    </source>
</evidence>
<dbReference type="Proteomes" id="UP000318943">
    <property type="component" value="Unassembled WGS sequence"/>
</dbReference>
<proteinExistence type="predicted"/>
<dbReference type="SUPFAM" id="SSF53756">
    <property type="entry name" value="UDP-Glycosyltransferase/glycogen phosphorylase"/>
    <property type="match status" value="1"/>
</dbReference>
<dbReference type="PANTHER" id="PTHR12526">
    <property type="entry name" value="GLYCOSYLTRANSFERASE"/>
    <property type="match status" value="1"/>
</dbReference>
<gene>
    <name evidence="3" type="ORF">FGG12_12560</name>
</gene>
<feature type="domain" description="Glycosyltransferase subfamily 4-like N-terminal" evidence="2">
    <location>
        <begin position="24"/>
        <end position="177"/>
    </location>
</feature>
<dbReference type="Pfam" id="PF13439">
    <property type="entry name" value="Glyco_transf_4"/>
    <property type="match status" value="1"/>
</dbReference>
<keyword evidence="4" id="KW-1185">Reference proteome</keyword>
<protein>
    <submittedName>
        <fullName evidence="3">Glycosyltransferase family 4 protein</fullName>
    </submittedName>
</protein>
<dbReference type="Pfam" id="PF00534">
    <property type="entry name" value="Glycos_transf_1"/>
    <property type="match status" value="1"/>
</dbReference>
<organism evidence="3 4">
    <name type="scientific">Cupriavidus campinensis</name>
    <dbReference type="NCBI Taxonomy" id="151783"/>
    <lineage>
        <taxon>Bacteria</taxon>
        <taxon>Pseudomonadati</taxon>
        <taxon>Pseudomonadota</taxon>
        <taxon>Betaproteobacteria</taxon>
        <taxon>Burkholderiales</taxon>
        <taxon>Burkholderiaceae</taxon>
        <taxon>Cupriavidus</taxon>
    </lineage>
</organism>
<sequence length="378" mass="41042">MADGAVTRRPVICFLTGTLNALAGAERVTASIASALAARGYRIHVLSLWDEASAFPLHPAVTHRALFPVRPSFKRQYAATVWRIRRFMLTHDIDVLVEVDPMLTLFTLPALFGSRVRRVAWEHCHFDEDLGKPARRVARRLAARTAAAVVVLTDADRLRWRAAIRHPFQIAVIANPLPFDLPPRMEAPMQAKRVLAVGRLVEAKGFDILLEAWALVVREAPDWRLEIVGEGPARPALEALAAQYGVSKTVSMPGERTDIASAYRQAGVFCLSSRYEGFGLVLLEAMAFGLPVVASACEAGPKALLVEGGNAVMVPPEDGPALARALLRVIGDPDLRWQLAKGGRLTAAAHTVDRLVDQEWEALLRGVVTGNGGAAPSE</sequence>
<comment type="caution">
    <text evidence="3">The sequence shown here is derived from an EMBL/GenBank/DDBJ whole genome shotgun (WGS) entry which is preliminary data.</text>
</comment>
<evidence type="ECO:0000313" key="4">
    <source>
        <dbReference type="Proteomes" id="UP000318943"/>
    </source>
</evidence>
<dbReference type="CDD" id="cd03820">
    <property type="entry name" value="GT4_AmsD-like"/>
    <property type="match status" value="1"/>
</dbReference>
<dbReference type="Gene3D" id="3.40.50.2000">
    <property type="entry name" value="Glycogen Phosphorylase B"/>
    <property type="match status" value="2"/>
</dbReference>
<dbReference type="EMBL" id="VCIZ01000006">
    <property type="protein sequence ID" value="TSP12421.1"/>
    <property type="molecule type" value="Genomic_DNA"/>
</dbReference>
<feature type="domain" description="Glycosyl transferase family 1" evidence="1">
    <location>
        <begin position="187"/>
        <end position="344"/>
    </location>
</feature>